<sequence>MFFSASEVTNDYAGHVITDSAMTGDVMTDDVVTDDVMTDSVTASLPIGSVINRFSNK</sequence>
<accession>A0AA37T618</accession>
<comment type="caution">
    <text evidence="1">The sequence shown here is derived from an EMBL/GenBank/DDBJ whole genome shotgun (WGS) entry which is preliminary data.</text>
</comment>
<organism evidence="1 2">
    <name type="scientific">Marinibactrum halimedae</name>
    <dbReference type="NCBI Taxonomy" id="1444977"/>
    <lineage>
        <taxon>Bacteria</taxon>
        <taxon>Pseudomonadati</taxon>
        <taxon>Pseudomonadota</taxon>
        <taxon>Gammaproteobacteria</taxon>
        <taxon>Cellvibrionales</taxon>
        <taxon>Cellvibrionaceae</taxon>
        <taxon>Marinibactrum</taxon>
    </lineage>
</organism>
<proteinExistence type="predicted"/>
<dbReference type="Proteomes" id="UP001156870">
    <property type="component" value="Unassembled WGS sequence"/>
</dbReference>
<gene>
    <name evidence="1" type="ORF">GCM10007877_11710</name>
</gene>
<dbReference type="AlphaFoldDB" id="A0AA37T618"/>
<name>A0AA37T618_9GAMM</name>
<keyword evidence="2" id="KW-1185">Reference proteome</keyword>
<evidence type="ECO:0000313" key="2">
    <source>
        <dbReference type="Proteomes" id="UP001156870"/>
    </source>
</evidence>
<protein>
    <submittedName>
        <fullName evidence="1">Uncharacterized protein</fullName>
    </submittedName>
</protein>
<dbReference type="EMBL" id="BSPD01000030">
    <property type="protein sequence ID" value="GLS25457.1"/>
    <property type="molecule type" value="Genomic_DNA"/>
</dbReference>
<reference evidence="1 2" key="1">
    <citation type="journal article" date="2014" name="Int. J. Syst. Evol. Microbiol.">
        <title>Complete genome sequence of Corynebacterium casei LMG S-19264T (=DSM 44701T), isolated from a smear-ripened cheese.</title>
        <authorList>
            <consortium name="US DOE Joint Genome Institute (JGI-PGF)"/>
            <person name="Walter F."/>
            <person name="Albersmeier A."/>
            <person name="Kalinowski J."/>
            <person name="Ruckert C."/>
        </authorList>
    </citation>
    <scope>NUCLEOTIDE SEQUENCE [LARGE SCALE GENOMIC DNA]</scope>
    <source>
        <strain evidence="1 2">NBRC 110095</strain>
    </source>
</reference>
<evidence type="ECO:0000313" key="1">
    <source>
        <dbReference type="EMBL" id="GLS25457.1"/>
    </source>
</evidence>
<dbReference type="RefSeq" id="WP_232592040.1">
    <property type="nucleotide sequence ID" value="NZ_BSPD01000030.1"/>
</dbReference>